<evidence type="ECO:0000313" key="2">
    <source>
        <dbReference type="Proteomes" id="UP001596105"/>
    </source>
</evidence>
<organism evidence="1 2">
    <name type="scientific">Cohnella suwonensis</name>
    <dbReference type="NCBI Taxonomy" id="696072"/>
    <lineage>
        <taxon>Bacteria</taxon>
        <taxon>Bacillati</taxon>
        <taxon>Bacillota</taxon>
        <taxon>Bacilli</taxon>
        <taxon>Bacillales</taxon>
        <taxon>Paenibacillaceae</taxon>
        <taxon>Cohnella</taxon>
    </lineage>
</organism>
<dbReference type="InterPro" id="IPR015421">
    <property type="entry name" value="PyrdxlP-dep_Trfase_major"/>
</dbReference>
<dbReference type="PANTHER" id="PTHR46658:SF1">
    <property type="entry name" value="CYS OR MET METABOLISM PYRIDOXAL-PHOSPHATE-DEPENDENT ENZYME"/>
    <property type="match status" value="1"/>
</dbReference>
<gene>
    <name evidence="1" type="ORF">ACFPPD_02835</name>
</gene>
<dbReference type="SUPFAM" id="SSF53383">
    <property type="entry name" value="PLP-dependent transferases"/>
    <property type="match status" value="1"/>
</dbReference>
<dbReference type="Proteomes" id="UP001596105">
    <property type="component" value="Unassembled WGS sequence"/>
</dbReference>
<dbReference type="Pfam" id="PF06838">
    <property type="entry name" value="Met_gamma_lyase"/>
    <property type="match status" value="1"/>
</dbReference>
<dbReference type="RefSeq" id="WP_209742917.1">
    <property type="nucleotide sequence ID" value="NZ_JBHSMH010000005.1"/>
</dbReference>
<keyword evidence="1" id="KW-0032">Aminotransferase</keyword>
<dbReference type="GO" id="GO:0008483">
    <property type="term" value="F:transaminase activity"/>
    <property type="evidence" value="ECO:0007669"/>
    <property type="project" value="UniProtKB-KW"/>
</dbReference>
<protein>
    <submittedName>
        <fullName evidence="1">Aminotransferase class I/II-fold pyridoxal phosphate-dependent enzyme</fullName>
    </submittedName>
</protein>
<dbReference type="Gene3D" id="3.40.640.10">
    <property type="entry name" value="Type I PLP-dependent aspartate aminotransferase-like (Major domain)"/>
    <property type="match status" value="1"/>
</dbReference>
<accession>A0ABW0LRP3</accession>
<sequence>MIHKDTEFETQWEQWADAAEERSAKSFRNIDRIVERNQAKVIRAFQKHRVSDFHFSGSTGYGYNDSGRETLDRVYADVFGAEAAIVRPHLVSGTHTISAALFGVLRPGDELLFVTGRPYDTLNKVIGKTGDGLGSLSDWGVVCKIVPLRADGSVDWPAVEAAITDRTKVFAIQRSRGYDWRPSFTIGQIGIMAGRLKSLKPDGIVFADNCYGEFTEELEPAEVGVDLIAGSLIKNPGGGLATSGGYIAGKQRLVELASFRMTAPGIGGEVGAMLGTTRSIFQGLFLAPLLVGQAVKGSVFASAVFDRFGFETHPLPEDRRTDLIQAVRFPGAEQLVCFVQAVQKAAAVDAHVVPEPWDMPGYDHPVIMAAGTFIQGGSLELSADAPVREPYIAYMQGGLTYAHVKFAVKQALSDFRARGFL</sequence>
<comment type="caution">
    <text evidence="1">The sequence shown here is derived from an EMBL/GenBank/DDBJ whole genome shotgun (WGS) entry which is preliminary data.</text>
</comment>
<dbReference type="InterPro" id="IPR015424">
    <property type="entry name" value="PyrdxlP-dep_Trfase"/>
</dbReference>
<dbReference type="EMBL" id="JBHSMH010000005">
    <property type="protein sequence ID" value="MFC5467637.1"/>
    <property type="molecule type" value="Genomic_DNA"/>
</dbReference>
<dbReference type="PANTHER" id="PTHR46658">
    <property type="entry name" value="CYS OR MET METABOLISM PYRIDOXAL-PHOSPHATE-DEPENDENT ENZYME"/>
    <property type="match status" value="1"/>
</dbReference>
<keyword evidence="2" id="KW-1185">Reference proteome</keyword>
<reference evidence="2" key="1">
    <citation type="journal article" date="2019" name="Int. J. Syst. Evol. Microbiol.">
        <title>The Global Catalogue of Microorganisms (GCM) 10K type strain sequencing project: providing services to taxonomists for standard genome sequencing and annotation.</title>
        <authorList>
            <consortium name="The Broad Institute Genomics Platform"/>
            <consortium name="The Broad Institute Genome Sequencing Center for Infectious Disease"/>
            <person name="Wu L."/>
            <person name="Ma J."/>
        </authorList>
    </citation>
    <scope>NUCLEOTIDE SEQUENCE [LARGE SCALE GENOMIC DNA]</scope>
    <source>
        <strain evidence="2">CCUG 57113</strain>
    </source>
</reference>
<dbReference type="Gene3D" id="3.90.1150.60">
    <property type="entry name" value="Methioning gamme-lyase, C-terminal domain"/>
    <property type="match status" value="1"/>
</dbReference>
<keyword evidence="1" id="KW-0808">Transferase</keyword>
<proteinExistence type="predicted"/>
<evidence type="ECO:0000313" key="1">
    <source>
        <dbReference type="EMBL" id="MFC5467637.1"/>
    </source>
</evidence>
<name>A0ABW0LRP3_9BACL</name>
<dbReference type="InterPro" id="IPR009651">
    <property type="entry name" value="Met_g_lyase_put"/>
</dbReference>